<dbReference type="RefSeq" id="WP_012086152.1">
    <property type="nucleotide sequence ID" value="NC_009664.2"/>
</dbReference>
<evidence type="ECO:0000256" key="1">
    <source>
        <dbReference type="SAM" id="SignalP"/>
    </source>
</evidence>
<evidence type="ECO:0008006" key="4">
    <source>
        <dbReference type="Google" id="ProtNLM"/>
    </source>
</evidence>
<reference evidence="3" key="1">
    <citation type="journal article" date="2008" name="PLoS ONE">
        <title>Survival in nuclear waste, extreme resistance, and potential applications gleaned from the genome sequence of Kineococcus radiotolerans SRS30216.</title>
        <authorList>
            <person name="Bagwell C.E."/>
            <person name="Bhat S."/>
            <person name="Hawkins G.M."/>
            <person name="Smith B.W."/>
            <person name="Biswas T."/>
            <person name="Hoover T.R."/>
            <person name="Saunders E."/>
            <person name="Han C.S."/>
            <person name="Tsodikov O.V."/>
            <person name="Shimkets L.J."/>
        </authorList>
    </citation>
    <scope>NUCLEOTIDE SEQUENCE [LARGE SCALE GENOMIC DNA]</scope>
    <source>
        <strain evidence="3">ATCC BAA-149 / DSM 14245 / SRS30216</strain>
    </source>
</reference>
<dbReference type="OrthoDB" id="3535217at2"/>
<keyword evidence="1" id="KW-0732">Signal</keyword>
<dbReference type="STRING" id="266940.Krad_4097"/>
<sequence length="184" mass="18437">MPRTTPLLLAACAALLLPLSACGGDDPAEATSTPSVAASASPIAVATPAVPAGFPDAPVAVTSTAVDGVTLEVYRALRSGDSVTLAFAARNTGAEQANLGQRLGSDPLHTDASGVSLFDPVGLKRYLVLLDSAGGCLCSSNAVWVEPGEHRFLTATFSAPPADVDSVTVETPIGSLPAIPLTEA</sequence>
<proteinExistence type="predicted"/>
<dbReference type="HOGENOM" id="CLU_105085_0_0_11"/>
<dbReference type="Proteomes" id="UP000001116">
    <property type="component" value="Chromosome"/>
</dbReference>
<evidence type="ECO:0000313" key="3">
    <source>
        <dbReference type="Proteomes" id="UP000001116"/>
    </source>
</evidence>
<protein>
    <recommendedName>
        <fullName evidence="4">Lipoprotein</fullName>
    </recommendedName>
</protein>
<gene>
    <name evidence="2" type="ordered locus">Krad_4097</name>
</gene>
<evidence type="ECO:0000313" key="2">
    <source>
        <dbReference type="EMBL" id="ABS05560.1"/>
    </source>
</evidence>
<feature type="chain" id="PRO_5038717236" description="Lipoprotein" evidence="1">
    <location>
        <begin position="24"/>
        <end position="184"/>
    </location>
</feature>
<feature type="signal peptide" evidence="1">
    <location>
        <begin position="1"/>
        <end position="23"/>
    </location>
</feature>
<dbReference type="AlphaFoldDB" id="A6WFH1"/>
<name>A6WFH1_KINRD</name>
<dbReference type="KEGG" id="kra:Krad_4097"/>
<dbReference type="EMBL" id="CP000750">
    <property type="protein sequence ID" value="ABS05560.1"/>
    <property type="molecule type" value="Genomic_DNA"/>
</dbReference>
<accession>A6WFH1</accession>
<keyword evidence="3" id="KW-1185">Reference proteome</keyword>
<organism evidence="2 3">
    <name type="scientific">Kineococcus radiotolerans (strain ATCC BAA-149 / DSM 14245 / SRS30216)</name>
    <dbReference type="NCBI Taxonomy" id="266940"/>
    <lineage>
        <taxon>Bacteria</taxon>
        <taxon>Bacillati</taxon>
        <taxon>Actinomycetota</taxon>
        <taxon>Actinomycetes</taxon>
        <taxon>Kineosporiales</taxon>
        <taxon>Kineosporiaceae</taxon>
        <taxon>Kineococcus</taxon>
    </lineage>
</organism>